<proteinExistence type="predicted"/>
<dbReference type="AlphaFoldDB" id="A0A453QSD9"/>
<evidence type="ECO:0000313" key="2">
    <source>
        <dbReference type="Proteomes" id="UP000015105"/>
    </source>
</evidence>
<protein>
    <submittedName>
        <fullName evidence="1">Uncharacterized protein</fullName>
    </submittedName>
</protein>
<reference evidence="2" key="1">
    <citation type="journal article" date="2014" name="Science">
        <title>Ancient hybridizations among the ancestral genomes of bread wheat.</title>
        <authorList>
            <consortium name="International Wheat Genome Sequencing Consortium,"/>
            <person name="Marcussen T."/>
            <person name="Sandve S.R."/>
            <person name="Heier L."/>
            <person name="Spannagl M."/>
            <person name="Pfeifer M."/>
            <person name="Jakobsen K.S."/>
            <person name="Wulff B.B."/>
            <person name="Steuernagel B."/>
            <person name="Mayer K.F."/>
            <person name="Olsen O.A."/>
        </authorList>
    </citation>
    <scope>NUCLEOTIDE SEQUENCE [LARGE SCALE GENOMIC DNA]</scope>
    <source>
        <strain evidence="2">cv. AL8/78</strain>
    </source>
</reference>
<dbReference type="Proteomes" id="UP000015105">
    <property type="component" value="Chromosome 7D"/>
</dbReference>
<reference evidence="1" key="4">
    <citation type="submission" date="2019-03" db="UniProtKB">
        <authorList>
            <consortium name="EnsemblPlants"/>
        </authorList>
    </citation>
    <scope>IDENTIFICATION</scope>
</reference>
<reference evidence="2" key="2">
    <citation type="journal article" date="2017" name="Nat. Plants">
        <title>The Aegilops tauschii genome reveals multiple impacts of transposons.</title>
        <authorList>
            <person name="Zhao G."/>
            <person name="Zou C."/>
            <person name="Li K."/>
            <person name="Wang K."/>
            <person name="Li T."/>
            <person name="Gao L."/>
            <person name="Zhang X."/>
            <person name="Wang H."/>
            <person name="Yang Z."/>
            <person name="Liu X."/>
            <person name="Jiang W."/>
            <person name="Mao L."/>
            <person name="Kong X."/>
            <person name="Jiao Y."/>
            <person name="Jia J."/>
        </authorList>
    </citation>
    <scope>NUCLEOTIDE SEQUENCE [LARGE SCALE GENOMIC DNA]</scope>
    <source>
        <strain evidence="2">cv. AL8/78</strain>
    </source>
</reference>
<dbReference type="EnsemblPlants" id="AET7Gv20304000.5">
    <property type="protein sequence ID" value="AET7Gv20304000.5"/>
    <property type="gene ID" value="AET7Gv20304000"/>
</dbReference>
<keyword evidence="2" id="KW-1185">Reference proteome</keyword>
<evidence type="ECO:0000313" key="1">
    <source>
        <dbReference type="EnsemblPlants" id="AET7Gv20304000.5"/>
    </source>
</evidence>
<accession>A0A453QSD9</accession>
<dbReference type="Gramene" id="AET7Gv20304000.5">
    <property type="protein sequence ID" value="AET7Gv20304000.5"/>
    <property type="gene ID" value="AET7Gv20304000"/>
</dbReference>
<sequence length="48" mass="5495">MTRMQTSLPVIKCCRKFPVHGIVDTRCSSLNLLKICERCFIACINYST</sequence>
<reference evidence="1" key="5">
    <citation type="journal article" date="2021" name="G3 (Bethesda)">
        <title>Aegilops tauschii genome assembly Aet v5.0 features greater sequence contiguity and improved annotation.</title>
        <authorList>
            <person name="Wang L."/>
            <person name="Zhu T."/>
            <person name="Rodriguez J.C."/>
            <person name="Deal K.R."/>
            <person name="Dubcovsky J."/>
            <person name="McGuire P.E."/>
            <person name="Lux T."/>
            <person name="Spannagl M."/>
            <person name="Mayer K.F.X."/>
            <person name="Baldrich P."/>
            <person name="Meyers B.C."/>
            <person name="Huo N."/>
            <person name="Gu Y.Q."/>
            <person name="Zhou H."/>
            <person name="Devos K.M."/>
            <person name="Bennetzen J.L."/>
            <person name="Unver T."/>
            <person name="Budak H."/>
            <person name="Gulick P.J."/>
            <person name="Galiba G."/>
            <person name="Kalapos B."/>
            <person name="Nelson D.R."/>
            <person name="Li P."/>
            <person name="You F.M."/>
            <person name="Luo M.C."/>
            <person name="Dvorak J."/>
        </authorList>
    </citation>
    <scope>NUCLEOTIDE SEQUENCE [LARGE SCALE GENOMIC DNA]</scope>
    <source>
        <strain evidence="1">cv. AL8/78</strain>
    </source>
</reference>
<organism evidence="1 2">
    <name type="scientific">Aegilops tauschii subsp. strangulata</name>
    <name type="common">Goatgrass</name>
    <dbReference type="NCBI Taxonomy" id="200361"/>
    <lineage>
        <taxon>Eukaryota</taxon>
        <taxon>Viridiplantae</taxon>
        <taxon>Streptophyta</taxon>
        <taxon>Embryophyta</taxon>
        <taxon>Tracheophyta</taxon>
        <taxon>Spermatophyta</taxon>
        <taxon>Magnoliopsida</taxon>
        <taxon>Liliopsida</taxon>
        <taxon>Poales</taxon>
        <taxon>Poaceae</taxon>
        <taxon>BOP clade</taxon>
        <taxon>Pooideae</taxon>
        <taxon>Triticodae</taxon>
        <taxon>Triticeae</taxon>
        <taxon>Triticinae</taxon>
        <taxon>Aegilops</taxon>
    </lineage>
</organism>
<name>A0A453QSD9_AEGTS</name>
<reference evidence="1" key="3">
    <citation type="journal article" date="2017" name="Nature">
        <title>Genome sequence of the progenitor of the wheat D genome Aegilops tauschii.</title>
        <authorList>
            <person name="Luo M.C."/>
            <person name="Gu Y.Q."/>
            <person name="Puiu D."/>
            <person name="Wang H."/>
            <person name="Twardziok S.O."/>
            <person name="Deal K.R."/>
            <person name="Huo N."/>
            <person name="Zhu T."/>
            <person name="Wang L."/>
            <person name="Wang Y."/>
            <person name="McGuire P.E."/>
            <person name="Liu S."/>
            <person name="Long H."/>
            <person name="Ramasamy R.K."/>
            <person name="Rodriguez J.C."/>
            <person name="Van S.L."/>
            <person name="Yuan L."/>
            <person name="Wang Z."/>
            <person name="Xia Z."/>
            <person name="Xiao L."/>
            <person name="Anderson O.D."/>
            <person name="Ouyang S."/>
            <person name="Liang Y."/>
            <person name="Zimin A.V."/>
            <person name="Pertea G."/>
            <person name="Qi P."/>
            <person name="Bennetzen J.L."/>
            <person name="Dai X."/>
            <person name="Dawson M.W."/>
            <person name="Muller H.G."/>
            <person name="Kugler K."/>
            <person name="Rivarola-Duarte L."/>
            <person name="Spannagl M."/>
            <person name="Mayer K.F.X."/>
            <person name="Lu F.H."/>
            <person name="Bevan M.W."/>
            <person name="Leroy P."/>
            <person name="Li P."/>
            <person name="You F.M."/>
            <person name="Sun Q."/>
            <person name="Liu Z."/>
            <person name="Lyons E."/>
            <person name="Wicker T."/>
            <person name="Salzberg S.L."/>
            <person name="Devos K.M."/>
            <person name="Dvorak J."/>
        </authorList>
    </citation>
    <scope>NUCLEOTIDE SEQUENCE [LARGE SCALE GENOMIC DNA]</scope>
    <source>
        <strain evidence="1">cv. AL8/78</strain>
    </source>
</reference>